<keyword evidence="2" id="KW-1185">Reference proteome</keyword>
<dbReference type="AlphaFoldDB" id="A0A4V2S2F6"/>
<reference evidence="1 2" key="1">
    <citation type="journal article" date="2015" name="Stand. Genomic Sci.">
        <title>Genomic Encyclopedia of Bacterial and Archaeal Type Strains, Phase III: the genomes of soil and plant-associated and newly described type strains.</title>
        <authorList>
            <person name="Whitman W.B."/>
            <person name="Woyke T."/>
            <person name="Klenk H.P."/>
            <person name="Zhou Y."/>
            <person name="Lilburn T.G."/>
            <person name="Beck B.J."/>
            <person name="De Vos P."/>
            <person name="Vandamme P."/>
            <person name="Eisen J.A."/>
            <person name="Garrity G."/>
            <person name="Hugenholtz P."/>
            <person name="Kyrpides N.C."/>
        </authorList>
    </citation>
    <scope>NUCLEOTIDE SEQUENCE [LARGE SCALE GENOMIC DNA]</scope>
    <source>
        <strain evidence="1 2">A3</strain>
    </source>
</reference>
<dbReference type="Proteomes" id="UP000294862">
    <property type="component" value="Unassembled WGS sequence"/>
</dbReference>
<dbReference type="EMBL" id="SLWQ01000005">
    <property type="protein sequence ID" value="TCO40240.1"/>
    <property type="molecule type" value="Genomic_DNA"/>
</dbReference>
<sequence>MVLFAFAPGARALGPCGGAVGVSTDNIYRGISLTDGRPAALADAHCEFGNGWVAGIGATSVHLSGRARNAQLGLYLDRRWQLDDDWSAKLGVLHYDAVRHGRRDGLRYDELNATVGWRGFWRASITWSPNATDMYFGGSGKTHRSAWAETTFHRPIAGRLAADLGLGIAVPGGRGERSYRYGSIGASYGAGDVYLYASRIWTDSLVWSYEFLGDRFTATLSSQAEWVGSVVWSF</sequence>
<evidence type="ECO:0000313" key="2">
    <source>
        <dbReference type="Proteomes" id="UP000294862"/>
    </source>
</evidence>
<name>A0A4V2S2F6_9GAMM</name>
<dbReference type="RefSeq" id="WP_131997578.1">
    <property type="nucleotide sequence ID" value="NZ_SLWQ01000005.1"/>
</dbReference>
<dbReference type="SUPFAM" id="SSF56935">
    <property type="entry name" value="Porins"/>
    <property type="match status" value="1"/>
</dbReference>
<accession>A0A4V2S2F6</accession>
<gene>
    <name evidence="1" type="ORF">EV148_10534</name>
</gene>
<dbReference type="OrthoDB" id="9793561at2"/>
<proteinExistence type="predicted"/>
<organism evidence="1 2">
    <name type="scientific">Dokdonella fugitiva</name>
    <dbReference type="NCBI Taxonomy" id="328517"/>
    <lineage>
        <taxon>Bacteria</taxon>
        <taxon>Pseudomonadati</taxon>
        <taxon>Pseudomonadota</taxon>
        <taxon>Gammaproteobacteria</taxon>
        <taxon>Lysobacterales</taxon>
        <taxon>Rhodanobacteraceae</taxon>
        <taxon>Dokdonella</taxon>
    </lineage>
</organism>
<comment type="caution">
    <text evidence="1">The sequence shown here is derived from an EMBL/GenBank/DDBJ whole genome shotgun (WGS) entry which is preliminary data.</text>
</comment>
<protein>
    <submittedName>
        <fullName evidence="1">Uncharacterized protein (TIGR02001 family)</fullName>
    </submittedName>
</protein>
<evidence type="ECO:0000313" key="1">
    <source>
        <dbReference type="EMBL" id="TCO40240.1"/>
    </source>
</evidence>